<dbReference type="EMBL" id="JASCZI010000942">
    <property type="protein sequence ID" value="MED6113874.1"/>
    <property type="molecule type" value="Genomic_DNA"/>
</dbReference>
<sequence length="235" mass="27164">MGSGIIYYEIEKREKYEDSDERADSDLAIVKTWRYHFNDESFTTHFIAFSLIPIVRTSFQLSLFWPLDAETFQRRKIPLRKDQVHQEERVRHRITLPLVPWELIPPSKGWMCEGDEVEGNRAVKDIPARVDDAKGIEKEGKNEGKEEEEEEEDQEEDAPEEEMSAIPRPMDVDTDEDYLQYLEEFRPHPEYSPIHSSQTFAQHPSNGAPSPSSDARSQASFDLSGIWPPLVGPSQ</sequence>
<keyword evidence="3" id="KW-1185">Reference proteome</keyword>
<gene>
    <name evidence="2" type="ORF">PIB30_074896</name>
</gene>
<dbReference type="Proteomes" id="UP001341840">
    <property type="component" value="Unassembled WGS sequence"/>
</dbReference>
<reference evidence="2 3" key="1">
    <citation type="journal article" date="2023" name="Plants (Basel)">
        <title>Bridging the Gap: Combining Genomics and Transcriptomics Approaches to Understand Stylosanthes scabra, an Orphan Legume from the Brazilian Caatinga.</title>
        <authorList>
            <person name="Ferreira-Neto J.R.C."/>
            <person name="da Silva M.D."/>
            <person name="Binneck E."/>
            <person name="de Melo N.F."/>
            <person name="da Silva R.H."/>
            <person name="de Melo A.L.T.M."/>
            <person name="Pandolfi V."/>
            <person name="Bustamante F.O."/>
            <person name="Brasileiro-Vidal A.C."/>
            <person name="Benko-Iseppon A.M."/>
        </authorList>
    </citation>
    <scope>NUCLEOTIDE SEQUENCE [LARGE SCALE GENOMIC DNA]</scope>
    <source>
        <tissue evidence="2">Leaves</tissue>
    </source>
</reference>
<feature type="compositionally biased region" description="Basic and acidic residues" evidence="1">
    <location>
        <begin position="122"/>
        <end position="144"/>
    </location>
</feature>
<comment type="caution">
    <text evidence="2">The sequence shown here is derived from an EMBL/GenBank/DDBJ whole genome shotgun (WGS) entry which is preliminary data.</text>
</comment>
<organism evidence="2 3">
    <name type="scientific">Stylosanthes scabra</name>
    <dbReference type="NCBI Taxonomy" id="79078"/>
    <lineage>
        <taxon>Eukaryota</taxon>
        <taxon>Viridiplantae</taxon>
        <taxon>Streptophyta</taxon>
        <taxon>Embryophyta</taxon>
        <taxon>Tracheophyta</taxon>
        <taxon>Spermatophyta</taxon>
        <taxon>Magnoliopsida</taxon>
        <taxon>eudicotyledons</taxon>
        <taxon>Gunneridae</taxon>
        <taxon>Pentapetalae</taxon>
        <taxon>rosids</taxon>
        <taxon>fabids</taxon>
        <taxon>Fabales</taxon>
        <taxon>Fabaceae</taxon>
        <taxon>Papilionoideae</taxon>
        <taxon>50 kb inversion clade</taxon>
        <taxon>dalbergioids sensu lato</taxon>
        <taxon>Dalbergieae</taxon>
        <taxon>Pterocarpus clade</taxon>
        <taxon>Stylosanthes</taxon>
    </lineage>
</organism>
<proteinExistence type="predicted"/>
<accession>A0ABU6QPD5</accession>
<protein>
    <submittedName>
        <fullName evidence="2">Uncharacterized protein</fullName>
    </submittedName>
</protein>
<feature type="region of interest" description="Disordered" evidence="1">
    <location>
        <begin position="122"/>
        <end position="235"/>
    </location>
</feature>
<feature type="compositionally biased region" description="Polar residues" evidence="1">
    <location>
        <begin position="194"/>
        <end position="221"/>
    </location>
</feature>
<evidence type="ECO:0000313" key="2">
    <source>
        <dbReference type="EMBL" id="MED6113874.1"/>
    </source>
</evidence>
<evidence type="ECO:0000256" key="1">
    <source>
        <dbReference type="SAM" id="MobiDB-lite"/>
    </source>
</evidence>
<feature type="compositionally biased region" description="Acidic residues" evidence="1">
    <location>
        <begin position="145"/>
        <end position="163"/>
    </location>
</feature>
<evidence type="ECO:0000313" key="3">
    <source>
        <dbReference type="Proteomes" id="UP001341840"/>
    </source>
</evidence>
<name>A0ABU6QPD5_9FABA</name>